<dbReference type="Pfam" id="PF19289">
    <property type="entry name" value="PmbA_TldD_3rd"/>
    <property type="match status" value="1"/>
</dbReference>
<evidence type="ECO:0000259" key="2">
    <source>
        <dbReference type="Pfam" id="PF01523"/>
    </source>
</evidence>
<dbReference type="OrthoDB" id="9803618at2"/>
<comment type="caution">
    <text evidence="4">The sequence shown here is derived from an EMBL/GenBank/DDBJ whole genome shotgun (WGS) entry which is preliminary data.</text>
</comment>
<feature type="domain" description="Metalloprotease TldD/E C-terminal" evidence="3">
    <location>
        <begin position="212"/>
        <end position="431"/>
    </location>
</feature>
<sequence>MLEKIIEQAKKVAEQAECFMVESESAPIHFEANQLKNIESKQSLSLALRIIKDGKIGYAASSNPANWPKLADMALETAAYGQTARFPFPATQTCPEVKIFDPEVETVSLEEMVKLGKDMITGLLEINPDLVCSASLAKSTLRIRLLNTSGADISYKKSHFSMGLEGTLVRGTDMLFVGDGLSSCRPIRSGSEVVNLVGKQLERASRNVNLQSGEMPVIFTPHGVSSTIIPALSAALNGKLVQEKASPLAGKLGEQMFDPAFSLVDDPTQSFSPNSRPFDDEGTASQITPMVENGVIKNFIYDLRTAALAKAKSTGNAERHGGQPAPGFSALMIKPGTVSFEEMVSGIKEGLIVEFMMGAEQGNVLGGDFSGNVLLGYKIENGQIAGRVKDTMLSGNIYNALKTINAIGSDGRWLDGELFSPSMYFPKLSVAAK</sequence>
<proteinExistence type="inferred from homology"/>
<gene>
    <name evidence="4" type="ORF">DA01_01440</name>
</gene>
<organism evidence="4 5">
    <name type="scientific">Dehalococcoides mccartyi</name>
    <dbReference type="NCBI Taxonomy" id="61435"/>
    <lineage>
        <taxon>Bacteria</taxon>
        <taxon>Bacillati</taxon>
        <taxon>Chloroflexota</taxon>
        <taxon>Dehalococcoidia</taxon>
        <taxon>Dehalococcoidales</taxon>
        <taxon>Dehalococcoidaceae</taxon>
        <taxon>Dehalococcoides</taxon>
    </lineage>
</organism>
<evidence type="ECO:0000313" key="4">
    <source>
        <dbReference type="EMBL" id="KSV18665.1"/>
    </source>
</evidence>
<feature type="domain" description="Metalloprotease TldD/E N-terminal" evidence="2">
    <location>
        <begin position="16"/>
        <end position="78"/>
    </location>
</feature>
<dbReference type="InterPro" id="IPR036059">
    <property type="entry name" value="TldD/PmbA_sf"/>
</dbReference>
<evidence type="ECO:0000256" key="1">
    <source>
        <dbReference type="ARBA" id="ARBA00005836"/>
    </source>
</evidence>
<dbReference type="AlphaFoldDB" id="A0A0V8M4X8"/>
<dbReference type="EMBL" id="JGYD01000010">
    <property type="protein sequence ID" value="KSV18665.1"/>
    <property type="molecule type" value="Genomic_DNA"/>
</dbReference>
<reference evidence="4 5" key="1">
    <citation type="journal article" date="2015" name="Sci. Rep.">
        <title>A comparative genomics and reductive dehalogenase gene transcription study of two chloroethene-respiring bacteria, Dehalococcoides mccartyi strains MB and 11a.</title>
        <authorList>
            <person name="Low A."/>
            <person name="Shen Z."/>
            <person name="Cheng D."/>
            <person name="Rogers M.J."/>
            <person name="Lee P.K."/>
            <person name="He J."/>
        </authorList>
    </citation>
    <scope>NUCLEOTIDE SEQUENCE [LARGE SCALE GENOMIC DNA]</scope>
    <source>
        <strain evidence="4 5">MB</strain>
    </source>
</reference>
<comment type="similarity">
    <text evidence="1">Belongs to the peptidase U62 family.</text>
</comment>
<protein>
    <submittedName>
        <fullName evidence="4">Peptidase C69</fullName>
    </submittedName>
</protein>
<dbReference type="InterPro" id="IPR047657">
    <property type="entry name" value="PmbA"/>
</dbReference>
<evidence type="ECO:0000259" key="3">
    <source>
        <dbReference type="Pfam" id="PF19289"/>
    </source>
</evidence>
<dbReference type="GO" id="GO:0008237">
    <property type="term" value="F:metallopeptidase activity"/>
    <property type="evidence" value="ECO:0007669"/>
    <property type="project" value="InterPro"/>
</dbReference>
<dbReference type="RefSeq" id="WP_058292156.1">
    <property type="nucleotide sequence ID" value="NZ_JGYD01000010.1"/>
</dbReference>
<dbReference type="GO" id="GO:0005829">
    <property type="term" value="C:cytosol"/>
    <property type="evidence" value="ECO:0007669"/>
    <property type="project" value="TreeGrafter"/>
</dbReference>
<dbReference type="InterPro" id="IPR045569">
    <property type="entry name" value="Metalloprtase-TldD/E_C"/>
</dbReference>
<dbReference type="InterPro" id="IPR002510">
    <property type="entry name" value="Metalloprtase-TldD/E_N"/>
</dbReference>
<name>A0A0V8M4X8_9CHLR</name>
<accession>A0A0V8M4X8</accession>
<dbReference type="PANTHER" id="PTHR43421:SF1">
    <property type="entry name" value="METALLOPROTEASE PMBA"/>
    <property type="match status" value="1"/>
</dbReference>
<dbReference type="Gene3D" id="3.30.2290.10">
    <property type="entry name" value="PmbA/TldD superfamily"/>
    <property type="match status" value="1"/>
</dbReference>
<dbReference type="Proteomes" id="UP000053577">
    <property type="component" value="Unassembled WGS sequence"/>
</dbReference>
<dbReference type="SUPFAM" id="SSF111283">
    <property type="entry name" value="Putative modulator of DNA gyrase, PmbA/TldD"/>
    <property type="match status" value="1"/>
</dbReference>
<dbReference type="PATRIC" id="fig|61435.5.peg.293"/>
<evidence type="ECO:0000313" key="5">
    <source>
        <dbReference type="Proteomes" id="UP000053577"/>
    </source>
</evidence>
<dbReference type="PANTHER" id="PTHR43421">
    <property type="entry name" value="METALLOPROTEASE PMBA"/>
    <property type="match status" value="1"/>
</dbReference>
<dbReference type="Pfam" id="PF01523">
    <property type="entry name" value="PmbA_TldD_1st"/>
    <property type="match status" value="1"/>
</dbReference>
<dbReference type="InterPro" id="IPR035068">
    <property type="entry name" value="TldD/PmbA_N"/>
</dbReference>
<dbReference type="GO" id="GO:0006508">
    <property type="term" value="P:proteolysis"/>
    <property type="evidence" value="ECO:0007669"/>
    <property type="project" value="InterPro"/>
</dbReference>